<organism evidence="2 3">
    <name type="scientific">Dipteronia sinensis</name>
    <dbReference type="NCBI Taxonomy" id="43782"/>
    <lineage>
        <taxon>Eukaryota</taxon>
        <taxon>Viridiplantae</taxon>
        <taxon>Streptophyta</taxon>
        <taxon>Embryophyta</taxon>
        <taxon>Tracheophyta</taxon>
        <taxon>Spermatophyta</taxon>
        <taxon>Magnoliopsida</taxon>
        <taxon>eudicotyledons</taxon>
        <taxon>Gunneridae</taxon>
        <taxon>Pentapetalae</taxon>
        <taxon>rosids</taxon>
        <taxon>malvids</taxon>
        <taxon>Sapindales</taxon>
        <taxon>Sapindaceae</taxon>
        <taxon>Hippocastanoideae</taxon>
        <taxon>Acereae</taxon>
        <taxon>Dipteronia</taxon>
    </lineage>
</organism>
<dbReference type="AlphaFoldDB" id="A0AAE0E9F4"/>
<evidence type="ECO:0000256" key="1">
    <source>
        <dbReference type="SAM" id="MobiDB-lite"/>
    </source>
</evidence>
<evidence type="ECO:0000313" key="3">
    <source>
        <dbReference type="Proteomes" id="UP001281410"/>
    </source>
</evidence>
<name>A0AAE0E9F4_9ROSI</name>
<feature type="compositionally biased region" description="Polar residues" evidence="1">
    <location>
        <begin position="90"/>
        <end position="99"/>
    </location>
</feature>
<protein>
    <submittedName>
        <fullName evidence="2">Uncharacterized protein</fullName>
    </submittedName>
</protein>
<dbReference type="Proteomes" id="UP001281410">
    <property type="component" value="Unassembled WGS sequence"/>
</dbReference>
<sequence length="99" mass="10957">MSESSSRHSLDIPRSRSVTKGDKDGTRRSYSDMGSSHGGGYRKFNMSRHSASDLGTPVTPENQNDLETDLVKFAEVLQNSRGRRGKLRRNSTSTSFSFG</sequence>
<proteinExistence type="predicted"/>
<feature type="compositionally biased region" description="Basic and acidic residues" evidence="1">
    <location>
        <begin position="1"/>
        <end position="30"/>
    </location>
</feature>
<evidence type="ECO:0000313" key="2">
    <source>
        <dbReference type="EMBL" id="KAK3220043.1"/>
    </source>
</evidence>
<keyword evidence="3" id="KW-1185">Reference proteome</keyword>
<dbReference type="EMBL" id="JANJYJ010000004">
    <property type="protein sequence ID" value="KAK3220043.1"/>
    <property type="molecule type" value="Genomic_DNA"/>
</dbReference>
<gene>
    <name evidence="2" type="ORF">Dsin_014013</name>
</gene>
<comment type="caution">
    <text evidence="2">The sequence shown here is derived from an EMBL/GenBank/DDBJ whole genome shotgun (WGS) entry which is preliminary data.</text>
</comment>
<reference evidence="2" key="1">
    <citation type="journal article" date="2023" name="Plant J.">
        <title>Genome sequences and population genomics provide insights into the demographic history, inbreeding, and mutation load of two 'living fossil' tree species of Dipteronia.</title>
        <authorList>
            <person name="Feng Y."/>
            <person name="Comes H.P."/>
            <person name="Chen J."/>
            <person name="Zhu S."/>
            <person name="Lu R."/>
            <person name="Zhang X."/>
            <person name="Li P."/>
            <person name="Qiu J."/>
            <person name="Olsen K.M."/>
            <person name="Qiu Y."/>
        </authorList>
    </citation>
    <scope>NUCLEOTIDE SEQUENCE</scope>
    <source>
        <strain evidence="2">NBL</strain>
    </source>
</reference>
<accession>A0AAE0E9F4</accession>
<feature type="region of interest" description="Disordered" evidence="1">
    <location>
        <begin position="1"/>
        <end position="99"/>
    </location>
</feature>